<dbReference type="SUPFAM" id="SSF51110">
    <property type="entry name" value="alpha-D-mannose-specific plant lectins"/>
    <property type="match status" value="1"/>
</dbReference>
<dbReference type="Proteomes" id="UP001387215">
    <property type="component" value="Unassembled WGS sequence"/>
</dbReference>
<protein>
    <recommendedName>
        <fullName evidence="1">Bulb-type lectin domain-containing protein</fullName>
    </recommendedName>
</protein>
<dbReference type="EMBL" id="JBANDL010000002">
    <property type="protein sequence ID" value="MEI2455472.1"/>
    <property type="molecule type" value="Genomic_DNA"/>
</dbReference>
<reference evidence="2 3" key="1">
    <citation type="submission" date="2024-02" db="EMBL/GenBank/DDBJ databases">
        <title>Lysobacter Genome Sequencing and Mining.</title>
        <authorList>
            <person name="Bierman J."/>
            <person name="Walker M.C."/>
        </authorList>
    </citation>
    <scope>NUCLEOTIDE SEQUENCE [LARGE SCALE GENOMIC DNA]</scope>
    <source>
        <strain evidence="2 3">PB6250</strain>
    </source>
</reference>
<gene>
    <name evidence="2" type="ORF">V2J18_12345</name>
</gene>
<accession>A0ABU8D378</accession>
<dbReference type="InterPro" id="IPR001480">
    <property type="entry name" value="Bulb-type_lectin_dom"/>
</dbReference>
<organism evidence="2 3">
    <name type="scientific">Lysobacter firmicutimachus</name>
    <dbReference type="NCBI Taxonomy" id="1792846"/>
    <lineage>
        <taxon>Bacteria</taxon>
        <taxon>Pseudomonadati</taxon>
        <taxon>Pseudomonadota</taxon>
        <taxon>Gammaproteobacteria</taxon>
        <taxon>Lysobacterales</taxon>
        <taxon>Lysobacteraceae</taxon>
        <taxon>Lysobacter</taxon>
    </lineage>
</organism>
<feature type="domain" description="Bulb-type lectin" evidence="1">
    <location>
        <begin position="1"/>
        <end position="54"/>
    </location>
</feature>
<name>A0ABU8D378_9GAMM</name>
<evidence type="ECO:0000313" key="2">
    <source>
        <dbReference type="EMBL" id="MEI2455472.1"/>
    </source>
</evidence>
<keyword evidence="3" id="KW-1185">Reference proteome</keyword>
<evidence type="ECO:0000313" key="3">
    <source>
        <dbReference type="Proteomes" id="UP001387215"/>
    </source>
</evidence>
<evidence type="ECO:0000259" key="1">
    <source>
        <dbReference type="PROSITE" id="PS50927"/>
    </source>
</evidence>
<dbReference type="Gene3D" id="2.90.10.10">
    <property type="entry name" value="Bulb-type lectin domain"/>
    <property type="match status" value="1"/>
</dbReference>
<dbReference type="InterPro" id="IPR036426">
    <property type="entry name" value="Bulb-type_lectin_dom_sf"/>
</dbReference>
<dbReference type="RefSeq" id="WP_336131921.1">
    <property type="nucleotide sequence ID" value="NZ_JBANDL010000002.1"/>
</dbReference>
<sequence>MRKSDDNLVIYTQSGQALWSSITAGYGPSSAILQTDGNVVIYTAAGVPLWHTGTGGH</sequence>
<comment type="caution">
    <text evidence="2">The sequence shown here is derived from an EMBL/GenBank/DDBJ whole genome shotgun (WGS) entry which is preliminary data.</text>
</comment>
<dbReference type="PROSITE" id="PS50927">
    <property type="entry name" value="BULB_LECTIN"/>
    <property type="match status" value="1"/>
</dbReference>
<proteinExistence type="predicted"/>